<feature type="domain" description="C2H2-type" evidence="9">
    <location>
        <begin position="108"/>
        <end position="130"/>
    </location>
</feature>
<dbReference type="STRING" id="947166.A0A1D1VYB7"/>
<keyword evidence="2" id="KW-0963">Cytoplasm</keyword>
<dbReference type="Pfam" id="PF12756">
    <property type="entry name" value="zf-C2H2_2"/>
    <property type="match status" value="1"/>
</dbReference>
<evidence type="ECO:0000256" key="8">
    <source>
        <dbReference type="ARBA" id="ARBA00034126"/>
    </source>
</evidence>
<dbReference type="SUPFAM" id="SSF57667">
    <property type="entry name" value="beta-beta-alpha zinc fingers"/>
    <property type="match status" value="4"/>
</dbReference>
<feature type="domain" description="C2H2-type" evidence="9">
    <location>
        <begin position="246"/>
        <end position="268"/>
    </location>
</feature>
<dbReference type="PANTHER" id="PTHR13182">
    <property type="entry name" value="ZINC FINGER PROTEIN 622"/>
    <property type="match status" value="1"/>
</dbReference>
<evidence type="ECO:0000256" key="3">
    <source>
        <dbReference type="ARBA" id="ARBA00022517"/>
    </source>
</evidence>
<evidence type="ECO:0000256" key="1">
    <source>
        <dbReference type="ARBA" id="ARBA00004496"/>
    </source>
</evidence>
<dbReference type="AlphaFoldDB" id="A0A1D1VYB7"/>
<evidence type="ECO:0000256" key="6">
    <source>
        <dbReference type="ARBA" id="ARBA00022771"/>
    </source>
</evidence>
<dbReference type="InterPro" id="IPR003604">
    <property type="entry name" value="Matrin/U1-like-C_Znf_C2H2"/>
</dbReference>
<keyword evidence="7" id="KW-0862">Zinc</keyword>
<dbReference type="PROSITE" id="PS00028">
    <property type="entry name" value="ZINC_FINGER_C2H2_1"/>
    <property type="match status" value="3"/>
</dbReference>
<evidence type="ECO:0000313" key="11">
    <source>
        <dbReference type="Proteomes" id="UP000186922"/>
    </source>
</evidence>
<sequence length="401" mass="45339">MPGESLSSTIHPEGQELPYTGPEVAMSSLTMSTGLSTYSCGACRVKFSEQAHFQAHFKSDWHRYNLKRKVAELPPISVESFGEILKTYQAEGNKAGDASDSAVDKLYCKVCAKSFLNEGSHNSHLESKKHLERAKVFVEGVVGDGETEDTDKTQKGALSISPSKDVLMDGAEASASNEDDWEDEDFEVPPYDVTLCLFCPKKSASFEDSLTHMVEHTFFIPDFEYCADPSGLVNYLGQKITDGHMCLYCNQQFQDTTATHRHMDSKGHRKMRYEGDTLLEYEDFYDFSAADEGEEGKEAKEDLDGTGYEMTLPSGATIGHRDLNRYYKQKLRPVKDVALVSRVSRHYKALGWKSDEQGMGYARDMLNKLNKLKKEQFSKNLRIGMQNNKINMKHYRRQYGF</sequence>
<evidence type="ECO:0000259" key="9">
    <source>
        <dbReference type="PROSITE" id="PS00028"/>
    </source>
</evidence>
<dbReference type="Pfam" id="PF12874">
    <property type="entry name" value="zf-met"/>
    <property type="match status" value="1"/>
</dbReference>
<keyword evidence="4" id="KW-0479">Metal-binding</keyword>
<dbReference type="SMART" id="SM00355">
    <property type="entry name" value="ZnF_C2H2"/>
    <property type="match status" value="4"/>
</dbReference>
<dbReference type="GO" id="GO:0030687">
    <property type="term" value="C:preribosome, large subunit precursor"/>
    <property type="evidence" value="ECO:0007669"/>
    <property type="project" value="TreeGrafter"/>
</dbReference>
<keyword evidence="6" id="KW-0863">Zinc-finger</keyword>
<dbReference type="GO" id="GO:0005737">
    <property type="term" value="C:cytoplasm"/>
    <property type="evidence" value="ECO:0007669"/>
    <property type="project" value="UniProtKB-SubCell"/>
</dbReference>
<dbReference type="PANTHER" id="PTHR13182:SF8">
    <property type="entry name" value="CYTOPLASMIC 60S SUBUNIT BIOGENESIS FACTOR ZNF622"/>
    <property type="match status" value="1"/>
</dbReference>
<keyword evidence="3" id="KW-0690">Ribosome biogenesis</keyword>
<dbReference type="EMBL" id="BDGG01000013">
    <property type="protein sequence ID" value="GAV06081.1"/>
    <property type="molecule type" value="Genomic_DNA"/>
</dbReference>
<dbReference type="Gene3D" id="3.30.160.60">
    <property type="entry name" value="Classic Zinc Finger"/>
    <property type="match status" value="2"/>
</dbReference>
<evidence type="ECO:0000313" key="10">
    <source>
        <dbReference type="EMBL" id="GAV06081.1"/>
    </source>
</evidence>
<name>A0A1D1VYB7_RAMVA</name>
<dbReference type="InterPro" id="IPR041661">
    <property type="entry name" value="ZN622/Rei1/Reh1_Znf-C2H2"/>
</dbReference>
<dbReference type="GO" id="GO:0008270">
    <property type="term" value="F:zinc ion binding"/>
    <property type="evidence" value="ECO:0007669"/>
    <property type="project" value="UniProtKB-KW"/>
</dbReference>
<comment type="caution">
    <text evidence="10">The sequence shown here is derived from an EMBL/GenBank/DDBJ whole genome shotgun (WGS) entry which is preliminary data.</text>
</comment>
<keyword evidence="11" id="KW-1185">Reference proteome</keyword>
<gene>
    <name evidence="10" type="primary">RvY_16116-1</name>
    <name evidence="10" type="synonym">RvY_16116.1</name>
    <name evidence="10" type="ORF">RvY_16116</name>
</gene>
<dbReference type="GO" id="GO:0003676">
    <property type="term" value="F:nucleic acid binding"/>
    <property type="evidence" value="ECO:0007669"/>
    <property type="project" value="InterPro"/>
</dbReference>
<protein>
    <recommendedName>
        <fullName evidence="9">C2H2-type domain-containing protein</fullName>
    </recommendedName>
</protein>
<proteinExistence type="inferred from homology"/>
<dbReference type="Proteomes" id="UP000186922">
    <property type="component" value="Unassembled WGS sequence"/>
</dbReference>
<dbReference type="Pfam" id="PF12171">
    <property type="entry name" value="zf-C2H2_jaz"/>
    <property type="match status" value="1"/>
</dbReference>
<evidence type="ECO:0000256" key="7">
    <source>
        <dbReference type="ARBA" id="ARBA00022833"/>
    </source>
</evidence>
<comment type="subcellular location">
    <subcellularLocation>
        <location evidence="1">Cytoplasm</location>
    </subcellularLocation>
</comment>
<reference evidence="10 11" key="1">
    <citation type="journal article" date="2016" name="Nat. Commun.">
        <title>Extremotolerant tardigrade genome and improved radiotolerance of human cultured cells by tardigrade-unique protein.</title>
        <authorList>
            <person name="Hashimoto T."/>
            <person name="Horikawa D.D."/>
            <person name="Saito Y."/>
            <person name="Kuwahara H."/>
            <person name="Kozuka-Hata H."/>
            <person name="Shin-I T."/>
            <person name="Minakuchi Y."/>
            <person name="Ohishi K."/>
            <person name="Motoyama A."/>
            <person name="Aizu T."/>
            <person name="Enomoto A."/>
            <person name="Kondo K."/>
            <person name="Tanaka S."/>
            <person name="Hara Y."/>
            <person name="Koshikawa S."/>
            <person name="Sagara H."/>
            <person name="Miura T."/>
            <person name="Yokobori S."/>
            <person name="Miyagawa K."/>
            <person name="Suzuki Y."/>
            <person name="Kubo T."/>
            <person name="Oyama M."/>
            <person name="Kohara Y."/>
            <person name="Fujiyama A."/>
            <person name="Arakawa K."/>
            <person name="Katayama T."/>
            <person name="Toyoda A."/>
            <person name="Kunieda T."/>
        </authorList>
    </citation>
    <scope>NUCLEOTIDE SEQUENCE [LARGE SCALE GENOMIC DNA]</scope>
    <source>
        <strain evidence="10 11">YOKOZUNA-1</strain>
    </source>
</reference>
<dbReference type="InterPro" id="IPR022755">
    <property type="entry name" value="Znf_C2H2_jaz"/>
</dbReference>
<feature type="domain" description="C2H2-type" evidence="9">
    <location>
        <begin position="40"/>
        <end position="62"/>
    </location>
</feature>
<accession>A0A1D1VYB7</accession>
<evidence type="ECO:0000256" key="2">
    <source>
        <dbReference type="ARBA" id="ARBA00022490"/>
    </source>
</evidence>
<keyword evidence="5" id="KW-0677">Repeat</keyword>
<dbReference type="InterPro" id="IPR040025">
    <property type="entry name" value="Znf622/Rei1/Reh1"/>
</dbReference>
<organism evidence="10 11">
    <name type="scientific">Ramazzottius varieornatus</name>
    <name type="common">Water bear</name>
    <name type="synonym">Tardigrade</name>
    <dbReference type="NCBI Taxonomy" id="947166"/>
    <lineage>
        <taxon>Eukaryota</taxon>
        <taxon>Metazoa</taxon>
        <taxon>Ecdysozoa</taxon>
        <taxon>Tardigrada</taxon>
        <taxon>Eutardigrada</taxon>
        <taxon>Parachela</taxon>
        <taxon>Hypsibioidea</taxon>
        <taxon>Ramazzottiidae</taxon>
        <taxon>Ramazzottius</taxon>
    </lineage>
</organism>
<dbReference type="OrthoDB" id="19329at2759"/>
<dbReference type="GO" id="GO:0042273">
    <property type="term" value="P:ribosomal large subunit biogenesis"/>
    <property type="evidence" value="ECO:0007669"/>
    <property type="project" value="UniProtKB-ARBA"/>
</dbReference>
<comment type="similarity">
    <text evidence="8">Belongs to the REI1 family.</text>
</comment>
<dbReference type="InterPro" id="IPR036236">
    <property type="entry name" value="Znf_C2H2_sf"/>
</dbReference>
<dbReference type="SMART" id="SM00451">
    <property type="entry name" value="ZnF_U1"/>
    <property type="match status" value="3"/>
</dbReference>
<dbReference type="InterPro" id="IPR013087">
    <property type="entry name" value="Znf_C2H2_type"/>
</dbReference>
<evidence type="ECO:0000256" key="5">
    <source>
        <dbReference type="ARBA" id="ARBA00022737"/>
    </source>
</evidence>
<evidence type="ECO:0000256" key="4">
    <source>
        <dbReference type="ARBA" id="ARBA00022723"/>
    </source>
</evidence>